<dbReference type="Proteomes" id="UP000773462">
    <property type="component" value="Unassembled WGS sequence"/>
</dbReference>
<evidence type="ECO:0000313" key="1">
    <source>
        <dbReference type="EMBL" id="MBP2110216.1"/>
    </source>
</evidence>
<proteinExistence type="predicted"/>
<protein>
    <submittedName>
        <fullName evidence="1">Uncharacterized protein</fullName>
    </submittedName>
</protein>
<keyword evidence="2" id="KW-1185">Reference proteome</keyword>
<name>A0ABS4NJK6_9BACL</name>
<organism evidence="1 2">
    <name type="scientific">Paenibacillus silagei</name>
    <dbReference type="NCBI Taxonomy" id="1670801"/>
    <lineage>
        <taxon>Bacteria</taxon>
        <taxon>Bacillati</taxon>
        <taxon>Bacillota</taxon>
        <taxon>Bacilli</taxon>
        <taxon>Bacillales</taxon>
        <taxon>Paenibacillaceae</taxon>
        <taxon>Paenibacillus</taxon>
    </lineage>
</organism>
<reference evidence="1 2" key="1">
    <citation type="submission" date="2021-03" db="EMBL/GenBank/DDBJ databases">
        <title>Genomic Encyclopedia of Type Strains, Phase IV (KMG-IV): sequencing the most valuable type-strain genomes for metagenomic binning, comparative biology and taxonomic classification.</title>
        <authorList>
            <person name="Goeker M."/>
        </authorList>
    </citation>
    <scope>NUCLEOTIDE SEQUENCE [LARGE SCALE GENOMIC DNA]</scope>
    <source>
        <strain evidence="1 2">DSM 101953</strain>
    </source>
</reference>
<accession>A0ABS4NJK6</accession>
<gene>
    <name evidence="1" type="ORF">J2Z70_000355</name>
</gene>
<dbReference type="RefSeq" id="WP_209868708.1">
    <property type="nucleotide sequence ID" value="NZ_JAGGLV010000001.1"/>
</dbReference>
<evidence type="ECO:0000313" key="2">
    <source>
        <dbReference type="Proteomes" id="UP000773462"/>
    </source>
</evidence>
<sequence>MDNGLKVILFEKLPEGDLQMIEERVWSMNMVTALEHVNYIVVGGREFEAVEGRLNVDDGKLELLLVPMRTEG</sequence>
<comment type="caution">
    <text evidence="1">The sequence shown here is derived from an EMBL/GenBank/DDBJ whole genome shotgun (WGS) entry which is preliminary data.</text>
</comment>
<dbReference type="EMBL" id="JAGGLV010000001">
    <property type="protein sequence ID" value="MBP2110216.1"/>
    <property type="molecule type" value="Genomic_DNA"/>
</dbReference>